<keyword evidence="2 8" id="KW-0813">Transport</keyword>
<feature type="domain" description="PTS EIIC type-3" evidence="10">
    <location>
        <begin position="1"/>
        <end position="402"/>
    </location>
</feature>
<keyword evidence="6 9" id="KW-1133">Transmembrane helix</keyword>
<proteinExistence type="predicted"/>
<dbReference type="EMBL" id="AYZE01000014">
    <property type="protein sequence ID" value="KRM90935.1"/>
    <property type="molecule type" value="Genomic_DNA"/>
</dbReference>
<feature type="transmembrane region" description="Helical" evidence="9">
    <location>
        <begin position="213"/>
        <end position="238"/>
    </location>
</feature>
<evidence type="ECO:0000313" key="11">
    <source>
        <dbReference type="EMBL" id="KRM90935.1"/>
    </source>
</evidence>
<keyword evidence="7 8" id="KW-0472">Membrane</keyword>
<dbReference type="Pfam" id="PF02378">
    <property type="entry name" value="PTS_EIIC"/>
    <property type="match status" value="1"/>
</dbReference>
<comment type="subcellular location">
    <subcellularLocation>
        <location evidence="1">Cell membrane</location>
        <topology evidence="1">Multi-pass membrane protein</topology>
    </subcellularLocation>
</comment>
<feature type="transmembrane region" description="Helical" evidence="9">
    <location>
        <begin position="277"/>
        <end position="296"/>
    </location>
</feature>
<evidence type="ECO:0000313" key="12">
    <source>
        <dbReference type="Proteomes" id="UP000051131"/>
    </source>
</evidence>
<keyword evidence="3 8" id="KW-1003">Cell membrane</keyword>
<evidence type="ECO:0000256" key="8">
    <source>
        <dbReference type="PIRNR" id="PIRNR006351"/>
    </source>
</evidence>
<dbReference type="GO" id="GO:0005886">
    <property type="term" value="C:plasma membrane"/>
    <property type="evidence" value="ECO:0007669"/>
    <property type="project" value="UniProtKB-SubCell"/>
</dbReference>
<dbReference type="PROSITE" id="PS51105">
    <property type="entry name" value="PTS_EIIC_TYPE_3"/>
    <property type="match status" value="1"/>
</dbReference>
<dbReference type="AlphaFoldDB" id="A0A0R2CHH4"/>
<dbReference type="PANTHER" id="PTHR33989">
    <property type="match status" value="1"/>
</dbReference>
<dbReference type="InterPro" id="IPR004501">
    <property type="entry name" value="PTS_EIIC_3"/>
</dbReference>
<name>A0A0R2CHH4_9LACO</name>
<evidence type="ECO:0000256" key="2">
    <source>
        <dbReference type="ARBA" id="ARBA00022448"/>
    </source>
</evidence>
<dbReference type="PIRSF" id="PIRSF006351">
    <property type="entry name" value="PTS_EIIC-Cellobiose"/>
    <property type="match status" value="1"/>
</dbReference>
<evidence type="ECO:0000256" key="9">
    <source>
        <dbReference type="SAM" id="Phobius"/>
    </source>
</evidence>
<evidence type="ECO:0000256" key="4">
    <source>
        <dbReference type="ARBA" id="ARBA00022597"/>
    </source>
</evidence>
<organism evidence="11 12">
    <name type="scientific">Liquorilactobacillus cacaonum DSM 21116</name>
    <dbReference type="NCBI Taxonomy" id="1423729"/>
    <lineage>
        <taxon>Bacteria</taxon>
        <taxon>Bacillati</taxon>
        <taxon>Bacillota</taxon>
        <taxon>Bacilli</taxon>
        <taxon>Lactobacillales</taxon>
        <taxon>Lactobacillaceae</taxon>
        <taxon>Liquorilactobacillus</taxon>
    </lineage>
</organism>
<evidence type="ECO:0000256" key="6">
    <source>
        <dbReference type="ARBA" id="ARBA00022989"/>
    </source>
</evidence>
<feature type="transmembrane region" description="Helical" evidence="9">
    <location>
        <begin position="335"/>
        <end position="362"/>
    </location>
</feature>
<evidence type="ECO:0000256" key="5">
    <source>
        <dbReference type="ARBA" id="ARBA00022692"/>
    </source>
</evidence>
<evidence type="ECO:0000259" key="10">
    <source>
        <dbReference type="PROSITE" id="PS51105"/>
    </source>
</evidence>
<comment type="caution">
    <text evidence="11">The sequence shown here is derived from an EMBL/GenBank/DDBJ whole genome shotgun (WGS) entry which is preliminary data.</text>
</comment>
<comment type="function">
    <text evidence="8">The phosphoenolpyruvate-dependent sugar phosphotransferase system (PTS), a major carbohydrate active -transport system, catalyzes the phosphorylation of incoming sugar substrates concomitant with their translocation across the cell membrane.</text>
</comment>
<keyword evidence="4 8" id="KW-0762">Sugar transport</keyword>
<gene>
    <name evidence="11" type="ORF">FC80_GL000930</name>
</gene>
<dbReference type="PATRIC" id="fig|1423729.3.peg.941"/>
<feature type="transmembrane region" description="Helical" evidence="9">
    <location>
        <begin position="382"/>
        <end position="405"/>
    </location>
</feature>
<dbReference type="InterPro" id="IPR051088">
    <property type="entry name" value="PTS_Sugar-EIIC/EIIB"/>
</dbReference>
<evidence type="ECO:0000256" key="1">
    <source>
        <dbReference type="ARBA" id="ARBA00004651"/>
    </source>
</evidence>
<dbReference type="InterPro" id="IPR003352">
    <property type="entry name" value="PTS_EIIC"/>
</dbReference>
<feature type="transmembrane region" description="Helical" evidence="9">
    <location>
        <begin position="46"/>
        <end position="75"/>
    </location>
</feature>
<feature type="transmembrane region" description="Helical" evidence="9">
    <location>
        <begin position="125"/>
        <end position="144"/>
    </location>
</feature>
<feature type="transmembrane region" description="Helical" evidence="9">
    <location>
        <begin position="87"/>
        <end position="105"/>
    </location>
</feature>
<protein>
    <recommendedName>
        <fullName evidence="8">Permease IIC component</fullName>
    </recommendedName>
</protein>
<keyword evidence="12" id="KW-1185">Reference proteome</keyword>
<dbReference type="GO" id="GO:0009401">
    <property type="term" value="P:phosphoenolpyruvate-dependent sugar phosphotransferase system"/>
    <property type="evidence" value="ECO:0007669"/>
    <property type="project" value="InterPro"/>
</dbReference>
<evidence type="ECO:0000256" key="7">
    <source>
        <dbReference type="ARBA" id="ARBA00023136"/>
    </source>
</evidence>
<dbReference type="InterPro" id="IPR004796">
    <property type="entry name" value="PTS_IIC_cello"/>
</dbReference>
<dbReference type="PANTHER" id="PTHR33989:SF4">
    <property type="entry name" value="PTS SYSTEM N,N'-DIACETYLCHITOBIOSE-SPECIFIC EIIC COMPONENT"/>
    <property type="match status" value="1"/>
</dbReference>
<feature type="transmembrane region" description="Helical" evidence="9">
    <location>
        <begin position="308"/>
        <end position="328"/>
    </location>
</feature>
<evidence type="ECO:0000256" key="3">
    <source>
        <dbReference type="ARBA" id="ARBA00022475"/>
    </source>
</evidence>
<dbReference type="STRING" id="1423729.FC80_GL000930"/>
<reference evidence="11 12" key="1">
    <citation type="journal article" date="2015" name="Genome Announc.">
        <title>Expanding the biotechnology potential of lactobacilli through comparative genomics of 213 strains and associated genera.</title>
        <authorList>
            <person name="Sun Z."/>
            <person name="Harris H.M."/>
            <person name="McCann A."/>
            <person name="Guo C."/>
            <person name="Argimon S."/>
            <person name="Zhang W."/>
            <person name="Yang X."/>
            <person name="Jeffery I.B."/>
            <person name="Cooney J.C."/>
            <person name="Kagawa T.F."/>
            <person name="Liu W."/>
            <person name="Song Y."/>
            <person name="Salvetti E."/>
            <person name="Wrobel A."/>
            <person name="Rasinkangas P."/>
            <person name="Parkhill J."/>
            <person name="Rea M.C."/>
            <person name="O'Sullivan O."/>
            <person name="Ritari J."/>
            <person name="Douillard F.P."/>
            <person name="Paul Ross R."/>
            <person name="Yang R."/>
            <person name="Briner A.E."/>
            <person name="Felis G.E."/>
            <person name="de Vos W.M."/>
            <person name="Barrangou R."/>
            <person name="Klaenhammer T.R."/>
            <person name="Caufield P.W."/>
            <person name="Cui Y."/>
            <person name="Zhang H."/>
            <person name="O'Toole P.W."/>
        </authorList>
    </citation>
    <scope>NUCLEOTIDE SEQUENCE [LARGE SCALE GENOMIC DNA]</scope>
    <source>
        <strain evidence="11 12">DSM 21116</strain>
    </source>
</reference>
<dbReference type="GO" id="GO:0008982">
    <property type="term" value="F:protein-N(PI)-phosphohistidine-sugar phosphotransferase activity"/>
    <property type="evidence" value="ECO:0007669"/>
    <property type="project" value="UniProtKB-UniRule"/>
</dbReference>
<keyword evidence="5 9" id="KW-0812">Transmembrane</keyword>
<dbReference type="GO" id="GO:1902815">
    <property type="term" value="P:N,N'-diacetylchitobiose import"/>
    <property type="evidence" value="ECO:0007669"/>
    <property type="project" value="TreeGrafter"/>
</dbReference>
<sequence length="421" mass="46731">MLFRIINETLVLLFPFVLIGTYIDLLRKTVFEKNGFLNNIYYVSTWLFGFKLIGNFLTLLDLSVNGVIAIAMAYLTAKITTKKNTKYNLAASLTAVFAFMIMNFNGSHYLKNNNQQVGKFLATNFSYSGCFWALIVGLVTGWIFNKFFRVNQVASVIDSENQDLQEWLATTLKPVAITLLFFGICSWMFSLFSKVGANHLITTPVHLAVSHGFLIPIVAIFSIIFNNILWLFGIIGLFQFNDINAGRTVENLEYAIQHGSAWGAPNPVTLHILIDSFANIGGPGMLCAMLLAILWRSRNKDLKTIVRAIFVPSIFNITQSPLVGLIILRSPVLGIPFLLTPVVSVFLTWLALHFSLIAPSVYPLSKATPGILVGWLGTGGTWQSLVFGIVNVVIGTILYLPFVLVGNMSTLKQEQVKSDEK</sequence>
<feature type="transmembrane region" description="Helical" evidence="9">
    <location>
        <begin position="9"/>
        <end position="26"/>
    </location>
</feature>
<dbReference type="Proteomes" id="UP000051131">
    <property type="component" value="Unassembled WGS sequence"/>
</dbReference>
<accession>A0A0R2CHH4</accession>
<feature type="transmembrane region" description="Helical" evidence="9">
    <location>
        <begin position="175"/>
        <end position="193"/>
    </location>
</feature>